<evidence type="ECO:0000313" key="8">
    <source>
        <dbReference type="Proteomes" id="UP000663873"/>
    </source>
</evidence>
<dbReference type="Proteomes" id="UP000663848">
    <property type="component" value="Unassembled WGS sequence"/>
</dbReference>
<dbReference type="Proteomes" id="UP000663825">
    <property type="component" value="Unassembled WGS sequence"/>
</dbReference>
<accession>A0A818GV84</accession>
<dbReference type="EMBL" id="CAJOBR010001910">
    <property type="protein sequence ID" value="CAF4644356.1"/>
    <property type="molecule type" value="Genomic_DNA"/>
</dbReference>
<dbReference type="EMBL" id="CAJNYD010000872">
    <property type="protein sequence ID" value="CAF3303582.1"/>
    <property type="molecule type" value="Genomic_DNA"/>
</dbReference>
<evidence type="ECO:0000313" key="3">
    <source>
        <dbReference type="EMBL" id="CAF3496545.1"/>
    </source>
</evidence>
<organism evidence="3 7">
    <name type="scientific">Rotaria socialis</name>
    <dbReference type="NCBI Taxonomy" id="392032"/>
    <lineage>
        <taxon>Eukaryota</taxon>
        <taxon>Metazoa</taxon>
        <taxon>Spiralia</taxon>
        <taxon>Gnathifera</taxon>
        <taxon>Rotifera</taxon>
        <taxon>Eurotatoria</taxon>
        <taxon>Bdelloidea</taxon>
        <taxon>Philodinida</taxon>
        <taxon>Philodinidae</taxon>
        <taxon>Rotaria</taxon>
    </lineage>
</organism>
<dbReference type="EMBL" id="CAJNYT010002840">
    <property type="protein sequence ID" value="CAF3496545.1"/>
    <property type="molecule type" value="Genomic_DNA"/>
</dbReference>
<evidence type="ECO:0000313" key="7">
    <source>
        <dbReference type="Proteomes" id="UP000663872"/>
    </source>
</evidence>
<evidence type="ECO:0000313" key="1">
    <source>
        <dbReference type="EMBL" id="CAF3073225.1"/>
    </source>
</evidence>
<gene>
    <name evidence="3" type="ORF">GRG538_LOCUS17326</name>
    <name evidence="5" type="ORF">HFQ381_LOCUS24285</name>
    <name evidence="2" type="ORF">LUA448_LOCUS8298</name>
    <name evidence="6" type="ORF">QYT958_LOCUS14360</name>
    <name evidence="1" type="ORF">TIS948_LOCUS5210</name>
    <name evidence="4" type="ORF">UJA718_LOCUS13978</name>
</gene>
<dbReference type="Proteomes" id="UP000663833">
    <property type="component" value="Unassembled WGS sequence"/>
</dbReference>
<reference evidence="3" key="1">
    <citation type="submission" date="2021-02" db="EMBL/GenBank/DDBJ databases">
        <authorList>
            <person name="Nowell W R."/>
        </authorList>
    </citation>
    <scope>NUCLEOTIDE SEQUENCE</scope>
</reference>
<sequence>MEIDGNSDTDISFISDDKTQLSIARNSEKTTKQCVDQEISEFQPLVINEEQSDEIISSINIATALIVLKSRHHLLNNCIEDILALLNILGINVPPSYKALCTILRKRSKTHLTPSVHTICPHCQNLSSKEKQCTACTVKYSPISSVKIPLFYTYDIFQQLKAILATSKDLVLQNNSVLKKQH</sequence>
<evidence type="ECO:0000313" key="5">
    <source>
        <dbReference type="EMBL" id="CAF4456272.1"/>
    </source>
</evidence>
<evidence type="ECO:0000313" key="2">
    <source>
        <dbReference type="EMBL" id="CAF3303582.1"/>
    </source>
</evidence>
<dbReference type="EMBL" id="CAJNXB010000590">
    <property type="protein sequence ID" value="CAF3073225.1"/>
    <property type="molecule type" value="Genomic_DNA"/>
</dbReference>
<dbReference type="Proteomes" id="UP000663872">
    <property type="component" value="Unassembled WGS sequence"/>
</dbReference>
<evidence type="ECO:0000313" key="4">
    <source>
        <dbReference type="EMBL" id="CAF4322712.1"/>
    </source>
</evidence>
<dbReference type="EMBL" id="CAJOBP010001935">
    <property type="protein sequence ID" value="CAF4322712.1"/>
    <property type="molecule type" value="Genomic_DNA"/>
</dbReference>
<dbReference type="OrthoDB" id="7697691at2759"/>
<dbReference type="Proteomes" id="UP000663873">
    <property type="component" value="Unassembled WGS sequence"/>
</dbReference>
<proteinExistence type="predicted"/>
<dbReference type="Proteomes" id="UP000663851">
    <property type="component" value="Unassembled WGS sequence"/>
</dbReference>
<dbReference type="EMBL" id="CAJOBO010002538">
    <property type="protein sequence ID" value="CAF4456272.1"/>
    <property type="molecule type" value="Genomic_DNA"/>
</dbReference>
<dbReference type="AlphaFoldDB" id="A0A818GV84"/>
<evidence type="ECO:0000313" key="6">
    <source>
        <dbReference type="EMBL" id="CAF4644356.1"/>
    </source>
</evidence>
<comment type="caution">
    <text evidence="3">The sequence shown here is derived from an EMBL/GenBank/DDBJ whole genome shotgun (WGS) entry which is preliminary data.</text>
</comment>
<keyword evidence="8" id="KW-1185">Reference proteome</keyword>
<name>A0A818GV84_9BILA</name>
<protein>
    <submittedName>
        <fullName evidence="3">Uncharacterized protein</fullName>
    </submittedName>
</protein>